<evidence type="ECO:0000313" key="2">
    <source>
        <dbReference type="Proteomes" id="UP000288291"/>
    </source>
</evidence>
<protein>
    <submittedName>
        <fullName evidence="1">Uncharacterized protein</fullName>
    </submittedName>
</protein>
<name>A0A437SSG7_9LACO</name>
<comment type="caution">
    <text evidence="1">The sequence shown here is derived from an EMBL/GenBank/DDBJ whole genome shotgun (WGS) entry which is preliminary data.</text>
</comment>
<proteinExistence type="predicted"/>
<dbReference type="RefSeq" id="WP_103662677.1">
    <property type="nucleotide sequence ID" value="NZ_ML136920.1"/>
</dbReference>
<reference evidence="1 2" key="1">
    <citation type="submission" date="2018-12" db="EMBL/GenBank/DDBJ databases">
        <authorList>
            <person name="Meng J."/>
        </authorList>
    </citation>
    <scope>NUCLEOTIDE SEQUENCE [LARGE SCALE GENOMIC DNA]</scope>
    <source>
        <strain evidence="1 2">HT111-2</strain>
    </source>
</reference>
<sequence>MDLTMYFKKSMDKSRDEGWHKAEFAYAKKMVEFSRKNEIPDEVIKRELTRKYPDLSPEELKDIVNEYQLN</sequence>
<dbReference type="Proteomes" id="UP000288291">
    <property type="component" value="Unassembled WGS sequence"/>
</dbReference>
<dbReference type="AlphaFoldDB" id="A0A437SSG7"/>
<accession>A0A437SSG7</accession>
<evidence type="ECO:0000313" key="1">
    <source>
        <dbReference type="EMBL" id="RVU69848.1"/>
    </source>
</evidence>
<organism evidence="1 2">
    <name type="scientific">Lactobacillus xujianguonis</name>
    <dbReference type="NCBI Taxonomy" id="2495899"/>
    <lineage>
        <taxon>Bacteria</taxon>
        <taxon>Bacillati</taxon>
        <taxon>Bacillota</taxon>
        <taxon>Bacilli</taxon>
        <taxon>Lactobacillales</taxon>
        <taxon>Lactobacillaceae</taxon>
        <taxon>Lactobacillus</taxon>
    </lineage>
</organism>
<dbReference type="EMBL" id="RXIA01000052">
    <property type="protein sequence ID" value="RVU69848.1"/>
    <property type="molecule type" value="Genomic_DNA"/>
</dbReference>
<keyword evidence="2" id="KW-1185">Reference proteome</keyword>
<gene>
    <name evidence="1" type="ORF">EJK17_10845</name>
</gene>